<accession>A0A1C5HUQ5</accession>
<dbReference type="Pfam" id="PF10025">
    <property type="entry name" value="DUF2267"/>
    <property type="match status" value="1"/>
</dbReference>
<organism evidence="1 2">
    <name type="scientific">Micromonospora halophytica</name>
    <dbReference type="NCBI Taxonomy" id="47864"/>
    <lineage>
        <taxon>Bacteria</taxon>
        <taxon>Bacillati</taxon>
        <taxon>Actinomycetota</taxon>
        <taxon>Actinomycetes</taxon>
        <taxon>Micromonosporales</taxon>
        <taxon>Micromonosporaceae</taxon>
        <taxon>Micromonospora</taxon>
    </lineage>
</organism>
<reference evidence="2" key="1">
    <citation type="submission" date="2016-06" db="EMBL/GenBank/DDBJ databases">
        <authorList>
            <person name="Varghese N."/>
        </authorList>
    </citation>
    <scope>NUCLEOTIDE SEQUENCE [LARGE SCALE GENOMIC DNA]</scope>
    <source>
        <strain evidence="2">DSM 43171</strain>
    </source>
</reference>
<proteinExistence type="predicted"/>
<dbReference type="STRING" id="47864.GA0070560_10673"/>
<dbReference type="AlphaFoldDB" id="A0A1C5HUQ5"/>
<evidence type="ECO:0000313" key="2">
    <source>
        <dbReference type="Proteomes" id="UP000199408"/>
    </source>
</evidence>
<dbReference type="OrthoDB" id="952780at2"/>
<name>A0A1C5HUQ5_9ACTN</name>
<dbReference type="Proteomes" id="UP000199408">
    <property type="component" value="Unassembled WGS sequence"/>
</dbReference>
<evidence type="ECO:0000313" key="1">
    <source>
        <dbReference type="EMBL" id="SCG49754.1"/>
    </source>
</evidence>
<sequence>MRFPLFVDAVARRAELRPEQAAAISRAVLRTVAERVRAGEADDLAAQFPDDLSAYLTGPADAGRPDTFGPLEFLRRVAERAGVEPATAQVGVRAVFATLRETVTVGEFQDLVAQLPESFTRGVDRSPPRRYDE</sequence>
<gene>
    <name evidence="1" type="ORF">GA0070560_10673</name>
</gene>
<keyword evidence="2" id="KW-1185">Reference proteome</keyword>
<dbReference type="EMBL" id="FMDN01000006">
    <property type="protein sequence ID" value="SCG49754.1"/>
    <property type="molecule type" value="Genomic_DNA"/>
</dbReference>
<dbReference type="InterPro" id="IPR018727">
    <property type="entry name" value="DUF2267"/>
</dbReference>
<protein>
    <submittedName>
        <fullName evidence="1">Uncharacterized conserved protein, DUF2267 family</fullName>
    </submittedName>
</protein>
<dbReference type="Gene3D" id="1.10.490.110">
    <property type="entry name" value="Uncharacterized conserved protein DUF2267"/>
    <property type="match status" value="1"/>
</dbReference>
<dbReference type="RefSeq" id="WP_091294624.1">
    <property type="nucleotide sequence ID" value="NZ_FMDN01000006.1"/>
</dbReference>
<dbReference type="InterPro" id="IPR038282">
    <property type="entry name" value="DUF2267_sf"/>
</dbReference>